<evidence type="ECO:0000313" key="1">
    <source>
        <dbReference type="EMBL" id="TXG77497.1"/>
    </source>
</evidence>
<proteinExistence type="predicted"/>
<name>A0A5C7J7U0_9BACT</name>
<organism evidence="1 2">
    <name type="scientific">Candidatus Dojkabacteria bacterium</name>
    <dbReference type="NCBI Taxonomy" id="2099670"/>
    <lineage>
        <taxon>Bacteria</taxon>
        <taxon>Candidatus Dojkabacteria</taxon>
    </lineage>
</organism>
<gene>
    <name evidence="1" type="ORF">E6Q11_02665</name>
</gene>
<dbReference type="AlphaFoldDB" id="A0A5C7J7U0"/>
<reference evidence="1 2" key="1">
    <citation type="submission" date="2018-09" db="EMBL/GenBank/DDBJ databases">
        <title>Metagenome Assembled Genomes from an Advanced Water Purification Facility.</title>
        <authorList>
            <person name="Stamps B.W."/>
            <person name="Spear J.R."/>
        </authorList>
    </citation>
    <scope>NUCLEOTIDE SEQUENCE [LARGE SCALE GENOMIC DNA]</scope>
    <source>
        <strain evidence="1">Bin_63_2</strain>
    </source>
</reference>
<dbReference type="Proteomes" id="UP000321026">
    <property type="component" value="Unassembled WGS sequence"/>
</dbReference>
<sequence>MNNFNLHDQSLTYTIAQHVYGPLQNIWAWLGLNPNSALRRFGVNISRNIKSFSNVIKLRRLVVTVVHVTKLNVVVDHAPAMERDGLSHSEYIATKDVNAMTGSHPS</sequence>
<evidence type="ECO:0000313" key="2">
    <source>
        <dbReference type="Proteomes" id="UP000321026"/>
    </source>
</evidence>
<dbReference type="EMBL" id="SSDS01000044">
    <property type="protein sequence ID" value="TXG77497.1"/>
    <property type="molecule type" value="Genomic_DNA"/>
</dbReference>
<protein>
    <submittedName>
        <fullName evidence="1">Uncharacterized protein</fullName>
    </submittedName>
</protein>
<comment type="caution">
    <text evidence="1">The sequence shown here is derived from an EMBL/GenBank/DDBJ whole genome shotgun (WGS) entry which is preliminary data.</text>
</comment>
<accession>A0A5C7J7U0</accession>